<dbReference type="GO" id="GO:0005576">
    <property type="term" value="C:extracellular region"/>
    <property type="evidence" value="ECO:0007669"/>
    <property type="project" value="UniProtKB-SubCell"/>
</dbReference>
<organism evidence="9 10">
    <name type="scientific">Euphydryas editha</name>
    <name type="common">Edith's checkerspot</name>
    <dbReference type="NCBI Taxonomy" id="104508"/>
    <lineage>
        <taxon>Eukaryota</taxon>
        <taxon>Metazoa</taxon>
        <taxon>Ecdysozoa</taxon>
        <taxon>Arthropoda</taxon>
        <taxon>Hexapoda</taxon>
        <taxon>Insecta</taxon>
        <taxon>Pterygota</taxon>
        <taxon>Neoptera</taxon>
        <taxon>Endopterygota</taxon>
        <taxon>Lepidoptera</taxon>
        <taxon>Glossata</taxon>
        <taxon>Ditrysia</taxon>
        <taxon>Papilionoidea</taxon>
        <taxon>Nymphalidae</taxon>
        <taxon>Nymphalinae</taxon>
        <taxon>Euphydryas</taxon>
    </lineage>
</organism>
<comment type="subcellular location">
    <subcellularLocation>
        <location evidence="1">Secreted</location>
    </subcellularLocation>
</comment>
<feature type="signal peptide" evidence="8">
    <location>
        <begin position="1"/>
        <end position="19"/>
    </location>
</feature>
<sequence length="74" mass="8618">MMTNATLLLIIVTISSVASQTFQYSRGWTNGKQDRQKYDELTLEKILNLCQMYKLKYSLEGEPLIEKVRLCIPF</sequence>
<keyword evidence="4" id="KW-0964">Secreted</keyword>
<evidence type="ECO:0000313" key="10">
    <source>
        <dbReference type="Proteomes" id="UP001153954"/>
    </source>
</evidence>
<feature type="chain" id="PRO_5043964663" description="Pro-corazonin" evidence="8">
    <location>
        <begin position="20"/>
        <end position="74"/>
    </location>
</feature>
<evidence type="ECO:0000256" key="5">
    <source>
        <dbReference type="ARBA" id="ARBA00022729"/>
    </source>
</evidence>
<dbReference type="Proteomes" id="UP001153954">
    <property type="component" value="Unassembled WGS sequence"/>
</dbReference>
<accession>A0AAU9UB64</accession>
<protein>
    <recommendedName>
        <fullName evidence="3">Pro-corazonin</fullName>
    </recommendedName>
</protein>
<keyword evidence="6" id="KW-0027">Amidation</keyword>
<name>A0AAU9UB64_EUPED</name>
<evidence type="ECO:0000256" key="6">
    <source>
        <dbReference type="ARBA" id="ARBA00022815"/>
    </source>
</evidence>
<evidence type="ECO:0000256" key="3">
    <source>
        <dbReference type="ARBA" id="ARBA00014144"/>
    </source>
</evidence>
<keyword evidence="5 8" id="KW-0732">Signal</keyword>
<keyword evidence="10" id="KW-1185">Reference proteome</keyword>
<evidence type="ECO:0000256" key="2">
    <source>
        <dbReference type="ARBA" id="ARBA00009635"/>
    </source>
</evidence>
<evidence type="ECO:0000256" key="1">
    <source>
        <dbReference type="ARBA" id="ARBA00004613"/>
    </source>
</evidence>
<evidence type="ECO:0000256" key="8">
    <source>
        <dbReference type="SAM" id="SignalP"/>
    </source>
</evidence>
<dbReference type="Pfam" id="PF17308">
    <property type="entry name" value="Corazonin"/>
    <property type="match status" value="1"/>
</dbReference>
<dbReference type="InterPro" id="IPR020190">
    <property type="entry name" value="Procorazonin"/>
</dbReference>
<evidence type="ECO:0000313" key="9">
    <source>
        <dbReference type="EMBL" id="CAH2097024.1"/>
    </source>
</evidence>
<reference evidence="9" key="1">
    <citation type="submission" date="2022-03" db="EMBL/GenBank/DDBJ databases">
        <authorList>
            <person name="Tunstrom K."/>
        </authorList>
    </citation>
    <scope>NUCLEOTIDE SEQUENCE</scope>
</reference>
<dbReference type="EMBL" id="CAKOGL010000017">
    <property type="protein sequence ID" value="CAH2097024.1"/>
    <property type="molecule type" value="Genomic_DNA"/>
</dbReference>
<dbReference type="GO" id="GO:0071858">
    <property type="term" value="F:corazonin receptor binding"/>
    <property type="evidence" value="ECO:0007669"/>
    <property type="project" value="InterPro"/>
</dbReference>
<dbReference type="GO" id="GO:0045823">
    <property type="term" value="P:positive regulation of heart contraction"/>
    <property type="evidence" value="ECO:0007669"/>
    <property type="project" value="InterPro"/>
</dbReference>
<evidence type="ECO:0000256" key="4">
    <source>
        <dbReference type="ARBA" id="ARBA00022525"/>
    </source>
</evidence>
<gene>
    <name evidence="9" type="ORF">EEDITHA_LOCUS12297</name>
</gene>
<evidence type="ECO:0000256" key="7">
    <source>
        <dbReference type="ARBA" id="ARBA00023320"/>
    </source>
</evidence>
<keyword evidence="7" id="KW-0527">Neuropeptide</keyword>
<comment type="similarity">
    <text evidence="2">Belongs to the corazonin family.</text>
</comment>
<comment type="caution">
    <text evidence="9">The sequence shown here is derived from an EMBL/GenBank/DDBJ whole genome shotgun (WGS) entry which is preliminary data.</text>
</comment>
<proteinExistence type="inferred from homology"/>
<dbReference type="GO" id="GO:0007218">
    <property type="term" value="P:neuropeptide signaling pathway"/>
    <property type="evidence" value="ECO:0007669"/>
    <property type="project" value="UniProtKB-KW"/>
</dbReference>
<dbReference type="AlphaFoldDB" id="A0AAU9UB64"/>